<comment type="caution">
    <text evidence="1">The sequence shown here is derived from an EMBL/GenBank/DDBJ whole genome shotgun (WGS) entry which is preliminary data.</text>
</comment>
<name>A0A7W8E8Q7_9BACT</name>
<evidence type="ECO:0000313" key="2">
    <source>
        <dbReference type="Proteomes" id="UP000540989"/>
    </source>
</evidence>
<dbReference type="AlphaFoldDB" id="A0A7W8E8Q7"/>
<organism evidence="1 2">
    <name type="scientific">Granulicella aggregans</name>
    <dbReference type="NCBI Taxonomy" id="474949"/>
    <lineage>
        <taxon>Bacteria</taxon>
        <taxon>Pseudomonadati</taxon>
        <taxon>Acidobacteriota</taxon>
        <taxon>Terriglobia</taxon>
        <taxon>Terriglobales</taxon>
        <taxon>Acidobacteriaceae</taxon>
        <taxon>Granulicella</taxon>
    </lineage>
</organism>
<dbReference type="Proteomes" id="UP000540989">
    <property type="component" value="Unassembled WGS sequence"/>
</dbReference>
<gene>
    <name evidence="1" type="ORF">HDF16_006271</name>
</gene>
<sequence>MTEKKLYLLQFAAVHMAELCAGSPKVVRCEVVELQTQCTAPDYVPDDVFGYALTPDGSVTTDCPEHSSRRDGCSCQPSVHGILHPDRHGDGPNVVTLADKVNDRPMALSDLYVFSAQGRQLGSAQTAAEQDRYHSDIPGVA</sequence>
<proteinExistence type="predicted"/>
<dbReference type="EMBL" id="JACHIP010000051">
    <property type="protein sequence ID" value="MBB5061535.1"/>
    <property type="molecule type" value="Genomic_DNA"/>
</dbReference>
<protein>
    <submittedName>
        <fullName evidence="1">Uncharacterized protein</fullName>
    </submittedName>
</protein>
<reference evidence="1 2" key="1">
    <citation type="submission" date="2020-08" db="EMBL/GenBank/DDBJ databases">
        <title>Genomic Encyclopedia of Type Strains, Phase IV (KMG-V): Genome sequencing to study the core and pangenomes of soil and plant-associated prokaryotes.</title>
        <authorList>
            <person name="Whitman W."/>
        </authorList>
    </citation>
    <scope>NUCLEOTIDE SEQUENCE [LARGE SCALE GENOMIC DNA]</scope>
    <source>
        <strain evidence="1 2">M8UP14</strain>
    </source>
</reference>
<evidence type="ECO:0000313" key="1">
    <source>
        <dbReference type="EMBL" id="MBB5061535.1"/>
    </source>
</evidence>
<accession>A0A7W8E8Q7</accession>
<keyword evidence="2" id="KW-1185">Reference proteome</keyword>